<accession>A0A140DXR0</accession>
<dbReference type="KEGG" id="fro:AALO17_23030"/>
<dbReference type="RefSeq" id="WP_067559086.1">
    <property type="nucleotide sequence ID" value="NZ_CANOND010000048.1"/>
</dbReference>
<dbReference type="GeneID" id="78478859"/>
<dbReference type="Proteomes" id="UP000069771">
    <property type="component" value="Chromosome"/>
</dbReference>
<evidence type="ECO:0008006" key="3">
    <source>
        <dbReference type="Google" id="ProtNLM"/>
    </source>
</evidence>
<dbReference type="EMBL" id="CP011391">
    <property type="protein sequence ID" value="AMK55437.1"/>
    <property type="molecule type" value="Genomic_DNA"/>
</dbReference>
<protein>
    <recommendedName>
        <fullName evidence="3">Addiction module toxin RelE</fullName>
    </recommendedName>
</protein>
<name>A0A140DXR0_9FIRM</name>
<dbReference type="STRING" id="1702221.AALO17_23030"/>
<dbReference type="OrthoDB" id="197283at2"/>
<reference evidence="1 2" key="1">
    <citation type="journal article" date="2016" name="Gut Pathog.">
        <title>Whole genome sequencing of "Faecalibaculum rodentium" ALO17, isolated from C57BL/6J laboratory mouse feces.</title>
        <authorList>
            <person name="Lim S."/>
            <person name="Chang D.H."/>
            <person name="Ahn S."/>
            <person name="Kim B.C."/>
        </authorList>
    </citation>
    <scope>NUCLEOTIDE SEQUENCE [LARGE SCALE GENOMIC DNA]</scope>
    <source>
        <strain evidence="1 2">Alo17</strain>
    </source>
</reference>
<sequence>MNLTDTFDSPDLLRELKDYGFDLEKDLKRTGLGQSGYNQILQDVADDLENDRSGSRLIQSEKYSDLAVYKMRCKDPKRNSGKRGGYRIILVAALCETSFICHIYHKHAGKKPKTDLTSNEKNQLRKLVSNLEKVREASEKE</sequence>
<organism evidence="1 2">
    <name type="scientific">Faecalibaculum rodentium</name>
    <dbReference type="NCBI Taxonomy" id="1702221"/>
    <lineage>
        <taxon>Bacteria</taxon>
        <taxon>Bacillati</taxon>
        <taxon>Bacillota</taxon>
        <taxon>Erysipelotrichia</taxon>
        <taxon>Erysipelotrichales</taxon>
        <taxon>Erysipelotrichaceae</taxon>
        <taxon>Faecalibaculum</taxon>
    </lineage>
</organism>
<proteinExistence type="predicted"/>
<gene>
    <name evidence="1" type="ORF">AALO17_23030</name>
</gene>
<evidence type="ECO:0000313" key="1">
    <source>
        <dbReference type="EMBL" id="AMK55437.1"/>
    </source>
</evidence>
<dbReference type="AlphaFoldDB" id="A0A140DXR0"/>
<evidence type="ECO:0000313" key="2">
    <source>
        <dbReference type="Proteomes" id="UP000069771"/>
    </source>
</evidence>
<keyword evidence="2" id="KW-1185">Reference proteome</keyword>